<dbReference type="EMBL" id="LAZR01000517">
    <property type="protein sequence ID" value="KKN65720.1"/>
    <property type="molecule type" value="Genomic_DNA"/>
</dbReference>
<sequence length="68" mass="7704">MKLEKCPMCSQQLKLPEVPELRRLRNIMTITNISCPCGTTCTIRADGEYQGGIVNFNPKKPVRARVVR</sequence>
<reference evidence="1" key="1">
    <citation type="journal article" date="2015" name="Nature">
        <title>Complex archaea that bridge the gap between prokaryotes and eukaryotes.</title>
        <authorList>
            <person name="Spang A."/>
            <person name="Saw J.H."/>
            <person name="Jorgensen S.L."/>
            <person name="Zaremba-Niedzwiedzka K."/>
            <person name="Martijn J."/>
            <person name="Lind A.E."/>
            <person name="van Eijk R."/>
            <person name="Schleper C."/>
            <person name="Guy L."/>
            <person name="Ettema T.J."/>
        </authorList>
    </citation>
    <scope>NUCLEOTIDE SEQUENCE</scope>
</reference>
<dbReference type="AlphaFoldDB" id="A0A0F9S9Y8"/>
<name>A0A0F9S9Y8_9ZZZZ</name>
<protein>
    <submittedName>
        <fullName evidence="1">Uncharacterized protein</fullName>
    </submittedName>
</protein>
<comment type="caution">
    <text evidence="1">The sequence shown here is derived from an EMBL/GenBank/DDBJ whole genome shotgun (WGS) entry which is preliminary data.</text>
</comment>
<accession>A0A0F9S9Y8</accession>
<proteinExistence type="predicted"/>
<gene>
    <name evidence="1" type="ORF">LCGC14_0478590</name>
</gene>
<organism evidence="1">
    <name type="scientific">marine sediment metagenome</name>
    <dbReference type="NCBI Taxonomy" id="412755"/>
    <lineage>
        <taxon>unclassified sequences</taxon>
        <taxon>metagenomes</taxon>
        <taxon>ecological metagenomes</taxon>
    </lineage>
</organism>
<evidence type="ECO:0000313" key="1">
    <source>
        <dbReference type="EMBL" id="KKN65720.1"/>
    </source>
</evidence>